<comment type="caution">
    <text evidence="7">The sequence shown here is derived from an EMBL/GenBank/DDBJ whole genome shotgun (WGS) entry which is preliminary data.</text>
</comment>
<dbReference type="Pfam" id="PF00617">
    <property type="entry name" value="RasGEF"/>
    <property type="match status" value="1"/>
</dbReference>
<dbReference type="SUPFAM" id="SSF55550">
    <property type="entry name" value="SH2 domain"/>
    <property type="match status" value="1"/>
</dbReference>
<dbReference type="FunFam" id="3.30.505.10:FF:000013">
    <property type="entry name" value="SH2 domain-containing protein 3C isoform X1"/>
    <property type="match status" value="1"/>
</dbReference>
<feature type="domain" description="Ras-GEF" evidence="6">
    <location>
        <begin position="384"/>
        <end position="652"/>
    </location>
</feature>
<dbReference type="InterPro" id="IPR023578">
    <property type="entry name" value="Ras_GEF_dom_sf"/>
</dbReference>
<organism evidence="7 8">
    <name type="scientific">Tachysurus vachellii</name>
    <name type="common">Darkbarbel catfish</name>
    <name type="synonym">Pelteobagrus vachellii</name>
    <dbReference type="NCBI Taxonomy" id="175792"/>
    <lineage>
        <taxon>Eukaryota</taxon>
        <taxon>Metazoa</taxon>
        <taxon>Chordata</taxon>
        <taxon>Craniata</taxon>
        <taxon>Vertebrata</taxon>
        <taxon>Euteleostomi</taxon>
        <taxon>Actinopterygii</taxon>
        <taxon>Neopterygii</taxon>
        <taxon>Teleostei</taxon>
        <taxon>Ostariophysi</taxon>
        <taxon>Siluriformes</taxon>
        <taxon>Bagridae</taxon>
        <taxon>Tachysurus</taxon>
    </lineage>
</organism>
<dbReference type="InterPro" id="IPR036964">
    <property type="entry name" value="RASGEF_cat_dom_sf"/>
</dbReference>
<feature type="region of interest" description="Disordered" evidence="4">
    <location>
        <begin position="260"/>
        <end position="346"/>
    </location>
</feature>
<dbReference type="InterPro" id="IPR036860">
    <property type="entry name" value="SH2_dom_sf"/>
</dbReference>
<name>A0AA88LTK1_TACVA</name>
<dbReference type="SUPFAM" id="SSF48366">
    <property type="entry name" value="Ras GEF"/>
    <property type="match status" value="1"/>
</dbReference>
<dbReference type="SMART" id="SM00147">
    <property type="entry name" value="RasGEF"/>
    <property type="match status" value="1"/>
</dbReference>
<dbReference type="PROSITE" id="PS50009">
    <property type="entry name" value="RASGEF_CAT"/>
    <property type="match status" value="1"/>
</dbReference>
<evidence type="ECO:0000256" key="3">
    <source>
        <dbReference type="PROSITE-ProRule" id="PRU00191"/>
    </source>
</evidence>
<keyword evidence="1 3" id="KW-0727">SH2 domain</keyword>
<evidence type="ECO:0000313" key="7">
    <source>
        <dbReference type="EMBL" id="KAK2823795.1"/>
    </source>
</evidence>
<dbReference type="PANTHER" id="PTHR14247:SF6">
    <property type="entry name" value="SH2 DOMAIN-CONTAINING PROTEIN 3C"/>
    <property type="match status" value="1"/>
</dbReference>
<dbReference type="Proteomes" id="UP001187315">
    <property type="component" value="Unassembled WGS sequence"/>
</dbReference>
<protein>
    <recommendedName>
        <fullName evidence="9">SH2 domain containing 3Ca</fullName>
    </recommendedName>
</protein>
<dbReference type="InterPro" id="IPR001895">
    <property type="entry name" value="RASGEF_cat_dom"/>
</dbReference>
<evidence type="ECO:0000256" key="1">
    <source>
        <dbReference type="ARBA" id="ARBA00022999"/>
    </source>
</evidence>
<dbReference type="GO" id="GO:0001784">
    <property type="term" value="F:phosphotyrosine residue binding"/>
    <property type="evidence" value="ECO:0007669"/>
    <property type="project" value="InterPro"/>
</dbReference>
<evidence type="ECO:0000256" key="4">
    <source>
        <dbReference type="SAM" id="MobiDB-lite"/>
    </source>
</evidence>
<dbReference type="Gene3D" id="1.10.840.10">
    <property type="entry name" value="Ras guanine-nucleotide exchange factors catalytic domain"/>
    <property type="match status" value="1"/>
</dbReference>
<dbReference type="EMBL" id="JAVHJS010000021">
    <property type="protein sequence ID" value="KAK2823795.1"/>
    <property type="molecule type" value="Genomic_DNA"/>
</dbReference>
<dbReference type="GO" id="GO:0005085">
    <property type="term" value="F:guanyl-nucleotide exchange factor activity"/>
    <property type="evidence" value="ECO:0007669"/>
    <property type="project" value="UniProtKB-KW"/>
</dbReference>
<evidence type="ECO:0008006" key="9">
    <source>
        <dbReference type="Google" id="ProtNLM"/>
    </source>
</evidence>
<keyword evidence="2" id="KW-0344">Guanine-nucleotide releasing factor</keyword>
<evidence type="ECO:0000259" key="6">
    <source>
        <dbReference type="PROSITE" id="PS50009"/>
    </source>
</evidence>
<dbReference type="Pfam" id="PF00017">
    <property type="entry name" value="SH2"/>
    <property type="match status" value="1"/>
</dbReference>
<evidence type="ECO:0000259" key="5">
    <source>
        <dbReference type="PROSITE" id="PS50001"/>
    </source>
</evidence>
<dbReference type="InterPro" id="IPR000980">
    <property type="entry name" value="SH2"/>
</dbReference>
<dbReference type="PANTHER" id="PTHR14247">
    <property type="entry name" value="BREAST CANCER ANTI-ESTROGEN RESISTANCE PROTEIN 3 HOMOLOG-LIKE PROTEIN"/>
    <property type="match status" value="1"/>
</dbReference>
<dbReference type="PROSITE" id="PS50001">
    <property type="entry name" value="SH2"/>
    <property type="match status" value="1"/>
</dbReference>
<feature type="compositionally biased region" description="Low complexity" evidence="4">
    <location>
        <begin position="267"/>
        <end position="279"/>
    </location>
</feature>
<dbReference type="CDD" id="cd10337">
    <property type="entry name" value="SH2_BCAR3"/>
    <property type="match status" value="1"/>
</dbReference>
<dbReference type="InterPro" id="IPR051853">
    <property type="entry name" value="SH2-Ras-GEF_adapter"/>
</dbReference>
<dbReference type="SMART" id="SM00252">
    <property type="entry name" value="SH2"/>
    <property type="match status" value="1"/>
</dbReference>
<sequence length="658" mass="73069">MLNEGVYMNQQNNFSKEKYLLESPPEKLRKELEEELKLSSSDLRSHGWYHGRIPQEVSETLVLRSGDFLVRDSMSNMGDYMITCRWQQEVVHCCISKVLVKSGQTKVQFLLEDETFDSLPTLIRHHAGTGRPVCPRSGAQLICPVNRTLPLRYLEATFALASGRTGAPSPSTQRGAHIKRRSVTMTDGLTTEKIIPHSPSTVHHKDAMRNCALSMDRIQEMRCPLSPVGEAPLSPAYTSISRHRHGSGGRVLAVIPPSPVMRRSSEPHLSPSSSNNNVSCTDTPASAHGYPSDGSEGGGSYCELRPGQPPTPPSKSYVERLRVEEGRAPGSAPTNEGESSSLPLVESSSCFRPGQYQSALLPVENKPLEMGVLKRVKELLAEVDPKTAANHITKADCTVARILGVTKEMQRIMGVGSGLELLTLPHGHQLRLDLLERFYTMSIMMAVDLLGCTGSTEERAALLYKTIQLAAELKSTMGNMFGFAAIMRALELPQISRLDQTWMTLRQRHTEGAILYEKKLKPFMKNLNEGKESSALSNTTFPHVMPVLCLLEKGVAVGEVSDPWDTSEWGVDVVMSHLEAARSIAHHGGLYRTNTESKLHDFQEREEVSEMFCTEFQMRLLWGSRGSEGTQNERYEKFDKVLTALSHKLEPPVRHSEL</sequence>
<keyword evidence="8" id="KW-1185">Reference proteome</keyword>
<evidence type="ECO:0000313" key="8">
    <source>
        <dbReference type="Proteomes" id="UP001187315"/>
    </source>
</evidence>
<feature type="domain" description="SH2" evidence="5">
    <location>
        <begin position="48"/>
        <end position="145"/>
    </location>
</feature>
<feature type="compositionally biased region" description="Basic and acidic residues" evidence="4">
    <location>
        <begin position="317"/>
        <end position="327"/>
    </location>
</feature>
<dbReference type="Gene3D" id="3.30.505.10">
    <property type="entry name" value="SH2 domain"/>
    <property type="match status" value="1"/>
</dbReference>
<accession>A0AA88LTK1</accession>
<evidence type="ECO:0000256" key="2">
    <source>
        <dbReference type="PROSITE-ProRule" id="PRU00168"/>
    </source>
</evidence>
<dbReference type="InterPro" id="IPR044102">
    <property type="entry name" value="SH2_SHEP1/BCAR3/NSP1"/>
</dbReference>
<reference evidence="7" key="1">
    <citation type="submission" date="2023-08" db="EMBL/GenBank/DDBJ databases">
        <title>Pelteobagrus vachellii genome.</title>
        <authorList>
            <person name="Liu H."/>
        </authorList>
    </citation>
    <scope>NUCLEOTIDE SEQUENCE</scope>
    <source>
        <strain evidence="7">PRFRI_2022a</strain>
        <tissue evidence="7">Muscle</tissue>
    </source>
</reference>
<dbReference type="FunFam" id="1.10.840.10:FF:000007">
    <property type="entry name" value="SH2 domain containing 3C (Predicted)"/>
    <property type="match status" value="1"/>
</dbReference>
<dbReference type="GO" id="GO:0007264">
    <property type="term" value="P:small GTPase-mediated signal transduction"/>
    <property type="evidence" value="ECO:0007669"/>
    <property type="project" value="InterPro"/>
</dbReference>
<dbReference type="AlphaFoldDB" id="A0AA88LTK1"/>
<dbReference type="PRINTS" id="PR00401">
    <property type="entry name" value="SH2DOMAIN"/>
</dbReference>
<gene>
    <name evidence="7" type="ORF">Q7C36_020395</name>
</gene>
<proteinExistence type="predicted"/>